<keyword evidence="2" id="KW-1185">Reference proteome</keyword>
<name>A0A1M6H3A7_9BACT</name>
<organism evidence="1 2">
    <name type="scientific">Hymenobacter daecheongensis DSM 21074</name>
    <dbReference type="NCBI Taxonomy" id="1121955"/>
    <lineage>
        <taxon>Bacteria</taxon>
        <taxon>Pseudomonadati</taxon>
        <taxon>Bacteroidota</taxon>
        <taxon>Cytophagia</taxon>
        <taxon>Cytophagales</taxon>
        <taxon>Hymenobacteraceae</taxon>
        <taxon>Hymenobacter</taxon>
    </lineage>
</organism>
<protein>
    <submittedName>
        <fullName evidence="1">Uncharacterized protein</fullName>
    </submittedName>
</protein>
<reference evidence="1 2" key="1">
    <citation type="submission" date="2016-11" db="EMBL/GenBank/DDBJ databases">
        <authorList>
            <person name="Jaros S."/>
            <person name="Januszkiewicz K."/>
            <person name="Wedrychowicz H."/>
        </authorList>
    </citation>
    <scope>NUCLEOTIDE SEQUENCE [LARGE SCALE GENOMIC DNA]</scope>
    <source>
        <strain evidence="1 2">DSM 21074</strain>
    </source>
</reference>
<dbReference type="OrthoDB" id="881848at2"/>
<accession>A0A1M6H3A7</accession>
<evidence type="ECO:0000313" key="2">
    <source>
        <dbReference type="Proteomes" id="UP000184418"/>
    </source>
</evidence>
<dbReference type="RefSeq" id="WP_073109631.1">
    <property type="nucleotide sequence ID" value="NZ_FQYN01000004.1"/>
</dbReference>
<gene>
    <name evidence="1" type="ORF">SAMN02745146_2499</name>
</gene>
<sequence>MIQNTIAGRYFTLEVFECPRETIRLAASLGFDNVTVENFTHYRNPESIQATVQSGPLVKPLVLKSFRLDFTTTRADFLDLIDLWDSQGCYAVFHKSATLKFKATDLVPTARYRALDNFGWNLELAVPDSASDGRALITSPDPTIIDQIEAQLKSGS</sequence>
<dbReference type="Proteomes" id="UP000184418">
    <property type="component" value="Unassembled WGS sequence"/>
</dbReference>
<proteinExistence type="predicted"/>
<dbReference type="EMBL" id="FQYN01000004">
    <property type="protein sequence ID" value="SHJ16632.1"/>
    <property type="molecule type" value="Genomic_DNA"/>
</dbReference>
<evidence type="ECO:0000313" key="1">
    <source>
        <dbReference type="EMBL" id="SHJ16632.1"/>
    </source>
</evidence>
<dbReference type="AlphaFoldDB" id="A0A1M6H3A7"/>